<proteinExistence type="predicted"/>
<protein>
    <submittedName>
        <fullName evidence="1">Uncharacterized protein</fullName>
    </submittedName>
</protein>
<gene>
    <name evidence="1" type="ORF">pHRC017_0197</name>
</gene>
<reference evidence="1" key="1">
    <citation type="journal article" date="2012" name="Mol. Plant Microbe Interact.">
        <title>Rhizobial plasmids that cause impaired symbiotic nitrogen fixation and enhanced host invasion.</title>
        <authorList>
            <person name="Crook M.B."/>
            <person name="Lindsay D.P."/>
            <person name="Biggs M.B."/>
            <person name="Bentley J.S."/>
            <person name="Price J.C."/>
            <person name="Clement S.C."/>
            <person name="Clement M.J."/>
            <person name="Long S.R."/>
            <person name="Griffitts J.S."/>
        </authorList>
    </citation>
    <scope>NUCLEOTIDE SEQUENCE</scope>
    <source>
        <strain evidence="1">C017</strain>
        <plasmid evidence="1">pHRC017</plasmid>
    </source>
</reference>
<accession>I2E1I8</accession>
<name>I2E1I8_RHIML</name>
<keyword evidence="1" id="KW-0614">Plasmid</keyword>
<evidence type="ECO:0000313" key="1">
    <source>
        <dbReference type="EMBL" id="AFJ91356.1"/>
    </source>
</evidence>
<geneLocation type="plasmid" evidence="1">
    <name>pHRC017</name>
</geneLocation>
<sequence>MFGGERKRESSKPAVSIRRAHHGSLDLLIAQSGDTSGPFSFDCGPPFELETEFAKEKNGASKVPISKLVAPIYKVSPTLTTNA</sequence>
<dbReference type="EMBL" id="JQ665880">
    <property type="protein sequence ID" value="AFJ91356.1"/>
    <property type="molecule type" value="Genomic_DNA"/>
</dbReference>
<dbReference type="AlphaFoldDB" id="I2E1I8"/>
<organism evidence="1">
    <name type="scientific">Rhizobium meliloti</name>
    <name type="common">Ensifer meliloti</name>
    <name type="synonym">Sinorhizobium meliloti</name>
    <dbReference type="NCBI Taxonomy" id="382"/>
    <lineage>
        <taxon>Bacteria</taxon>
        <taxon>Pseudomonadati</taxon>
        <taxon>Pseudomonadota</taxon>
        <taxon>Alphaproteobacteria</taxon>
        <taxon>Hyphomicrobiales</taxon>
        <taxon>Rhizobiaceae</taxon>
        <taxon>Sinorhizobium/Ensifer group</taxon>
        <taxon>Sinorhizobium</taxon>
    </lineage>
</organism>